<evidence type="ECO:0000256" key="2">
    <source>
        <dbReference type="ARBA" id="ARBA00008537"/>
    </source>
</evidence>
<evidence type="ECO:0000259" key="9">
    <source>
        <dbReference type="PROSITE" id="PS50850"/>
    </source>
</evidence>
<accession>A0A9X1YI57</accession>
<protein>
    <submittedName>
        <fullName evidence="10">DHA2 family efflux MFS transporter permease subunit</fullName>
    </submittedName>
</protein>
<evidence type="ECO:0000256" key="6">
    <source>
        <dbReference type="ARBA" id="ARBA00022989"/>
    </source>
</evidence>
<dbReference type="InterPro" id="IPR020846">
    <property type="entry name" value="MFS_dom"/>
</dbReference>
<evidence type="ECO:0000256" key="5">
    <source>
        <dbReference type="ARBA" id="ARBA00022692"/>
    </source>
</evidence>
<keyword evidence="11" id="KW-1185">Reference proteome</keyword>
<evidence type="ECO:0000313" key="10">
    <source>
        <dbReference type="EMBL" id="MCK9686172.1"/>
    </source>
</evidence>
<feature type="transmembrane region" description="Helical" evidence="8">
    <location>
        <begin position="109"/>
        <end position="128"/>
    </location>
</feature>
<dbReference type="Gene3D" id="1.20.1250.20">
    <property type="entry name" value="MFS general substrate transporter like domains"/>
    <property type="match status" value="1"/>
</dbReference>
<evidence type="ECO:0000256" key="8">
    <source>
        <dbReference type="SAM" id="Phobius"/>
    </source>
</evidence>
<dbReference type="GO" id="GO:0005886">
    <property type="term" value="C:plasma membrane"/>
    <property type="evidence" value="ECO:0007669"/>
    <property type="project" value="UniProtKB-SubCell"/>
</dbReference>
<evidence type="ECO:0000256" key="3">
    <source>
        <dbReference type="ARBA" id="ARBA00022448"/>
    </source>
</evidence>
<feature type="transmembrane region" description="Helical" evidence="8">
    <location>
        <begin position="12"/>
        <end position="33"/>
    </location>
</feature>
<feature type="transmembrane region" description="Helical" evidence="8">
    <location>
        <begin position="399"/>
        <end position="419"/>
    </location>
</feature>
<keyword evidence="7 8" id="KW-0472">Membrane</keyword>
<dbReference type="RefSeq" id="WP_275682203.1">
    <property type="nucleotide sequence ID" value="NZ_JAJLJH010000002.1"/>
</dbReference>
<keyword evidence="5 8" id="KW-0812">Transmembrane</keyword>
<dbReference type="Proteomes" id="UP001139353">
    <property type="component" value="Unassembled WGS sequence"/>
</dbReference>
<feature type="transmembrane region" description="Helical" evidence="8">
    <location>
        <begin position="361"/>
        <end position="387"/>
    </location>
</feature>
<comment type="similarity">
    <text evidence="2">Belongs to the major facilitator superfamily. EmrB family.</text>
</comment>
<feature type="transmembrane region" description="Helical" evidence="8">
    <location>
        <begin position="234"/>
        <end position="255"/>
    </location>
</feature>
<organism evidence="10 11">
    <name type="scientific">Scleromatobacter humisilvae</name>
    <dbReference type="NCBI Taxonomy" id="2897159"/>
    <lineage>
        <taxon>Bacteria</taxon>
        <taxon>Pseudomonadati</taxon>
        <taxon>Pseudomonadota</taxon>
        <taxon>Betaproteobacteria</taxon>
        <taxon>Burkholderiales</taxon>
        <taxon>Sphaerotilaceae</taxon>
        <taxon>Scleromatobacter</taxon>
    </lineage>
</organism>
<dbReference type="NCBIfam" id="TIGR00711">
    <property type="entry name" value="efflux_EmrB"/>
    <property type="match status" value="1"/>
</dbReference>
<dbReference type="EMBL" id="JAJLJH010000002">
    <property type="protein sequence ID" value="MCK9686172.1"/>
    <property type="molecule type" value="Genomic_DNA"/>
</dbReference>
<comment type="subcellular location">
    <subcellularLocation>
        <location evidence="1">Cell membrane</location>
        <topology evidence="1">Multi-pass membrane protein</topology>
    </subcellularLocation>
</comment>
<feature type="transmembrane region" description="Helical" evidence="8">
    <location>
        <begin position="140"/>
        <end position="157"/>
    </location>
</feature>
<feature type="transmembrane region" description="Helical" evidence="8">
    <location>
        <begin position="335"/>
        <end position="355"/>
    </location>
</feature>
<dbReference type="PRINTS" id="PR01036">
    <property type="entry name" value="TCRTETB"/>
</dbReference>
<dbReference type="PANTHER" id="PTHR42718:SF9">
    <property type="entry name" value="MAJOR FACILITATOR SUPERFAMILY MULTIDRUG TRANSPORTER MFSC"/>
    <property type="match status" value="1"/>
</dbReference>
<dbReference type="InterPro" id="IPR036259">
    <property type="entry name" value="MFS_trans_sf"/>
</dbReference>
<keyword evidence="4" id="KW-1003">Cell membrane</keyword>
<feature type="transmembrane region" description="Helical" evidence="8">
    <location>
        <begin position="267"/>
        <end position="290"/>
    </location>
</feature>
<feature type="transmembrane region" description="Helical" evidence="8">
    <location>
        <begin position="302"/>
        <end position="323"/>
    </location>
</feature>
<reference evidence="10" key="1">
    <citation type="submission" date="2021-11" db="EMBL/GenBank/DDBJ databases">
        <title>BS-T2-15 a new species belonging to the Comamonadaceae family isolated from the soil of a French oak forest.</title>
        <authorList>
            <person name="Mieszkin S."/>
            <person name="Alain K."/>
        </authorList>
    </citation>
    <scope>NUCLEOTIDE SEQUENCE</scope>
    <source>
        <strain evidence="10">BS-T2-15</strain>
    </source>
</reference>
<feature type="transmembrane region" description="Helical" evidence="8">
    <location>
        <begin position="53"/>
        <end position="74"/>
    </location>
</feature>
<name>A0A9X1YI57_9BURK</name>
<feature type="domain" description="Major facilitator superfamily (MFS) profile" evidence="9">
    <location>
        <begin position="15"/>
        <end position="498"/>
    </location>
</feature>
<evidence type="ECO:0000256" key="1">
    <source>
        <dbReference type="ARBA" id="ARBA00004651"/>
    </source>
</evidence>
<proteinExistence type="inferred from homology"/>
<dbReference type="InterPro" id="IPR004638">
    <property type="entry name" value="EmrB-like"/>
</dbReference>
<feature type="transmembrane region" description="Helical" evidence="8">
    <location>
        <begin position="476"/>
        <end position="493"/>
    </location>
</feature>
<dbReference type="InterPro" id="IPR011701">
    <property type="entry name" value="MFS"/>
</dbReference>
<sequence length="515" mass="55295">MSLGDHRLIPHRGMITISIMLATIMQALDTTIANVALPHMQGALQSSQDQISWVLTSYIVAAAIATPLTGWLCSAFGRRRVFLIAVAGFTVASALCGMADNILEIVAARLLQGLFGAALVPLSQAVLLDINPKEKIGQAMAIWGAGIMIGPILGPMLGGWLTENASWRWVFYINLPVGVLAFYGIARFLPESRPAGIKLDLFGFATLSLSIGLLQMFLDRGEQLDWFDSMEIRIEAIGCLIAFAFFVAHTFTAIGTSFFDRRLLKDANFVTGLLFAFIVGMVLYATMALLPTLLQGLLGYPVVYTGMVMAPRGVGTMVAMLMVGRLLHYVDARAIMALGFTLTAIALWMMTGMTLDMSSRIIIVSGVIQGLGIGFTFVPLSAVAFATLNPELRNDGTPIFSLLRNIGSSVGISIVQAMLTSGTARAHSELASDITAGNLGFQSLPAMVDPASQGGLALVNTLVDRQAAMMAYLDDFRFMLALTVVSLPLLLLIRKARPAPKKPDGDAEMDMVHEV</sequence>
<evidence type="ECO:0000256" key="7">
    <source>
        <dbReference type="ARBA" id="ARBA00023136"/>
    </source>
</evidence>
<keyword evidence="3" id="KW-0813">Transport</keyword>
<dbReference type="AlphaFoldDB" id="A0A9X1YI57"/>
<dbReference type="Pfam" id="PF07690">
    <property type="entry name" value="MFS_1"/>
    <property type="match status" value="1"/>
</dbReference>
<feature type="transmembrane region" description="Helical" evidence="8">
    <location>
        <begin position="169"/>
        <end position="189"/>
    </location>
</feature>
<feature type="transmembrane region" description="Helical" evidence="8">
    <location>
        <begin position="201"/>
        <end position="218"/>
    </location>
</feature>
<dbReference type="GO" id="GO:0022857">
    <property type="term" value="F:transmembrane transporter activity"/>
    <property type="evidence" value="ECO:0007669"/>
    <property type="project" value="InterPro"/>
</dbReference>
<dbReference type="Gene3D" id="1.20.1720.10">
    <property type="entry name" value="Multidrug resistance protein D"/>
    <property type="match status" value="1"/>
</dbReference>
<evidence type="ECO:0000313" key="11">
    <source>
        <dbReference type="Proteomes" id="UP001139353"/>
    </source>
</evidence>
<dbReference type="PANTHER" id="PTHR42718">
    <property type="entry name" value="MAJOR FACILITATOR SUPERFAMILY MULTIDRUG TRANSPORTER MFSC"/>
    <property type="match status" value="1"/>
</dbReference>
<evidence type="ECO:0000256" key="4">
    <source>
        <dbReference type="ARBA" id="ARBA00022475"/>
    </source>
</evidence>
<dbReference type="PROSITE" id="PS50850">
    <property type="entry name" value="MFS"/>
    <property type="match status" value="1"/>
</dbReference>
<dbReference type="SUPFAM" id="SSF103473">
    <property type="entry name" value="MFS general substrate transporter"/>
    <property type="match status" value="1"/>
</dbReference>
<gene>
    <name evidence="10" type="ORF">LPC04_10695</name>
</gene>
<keyword evidence="6 8" id="KW-1133">Transmembrane helix</keyword>
<dbReference type="CDD" id="cd17503">
    <property type="entry name" value="MFS_LmrB_MDR_like"/>
    <property type="match status" value="1"/>
</dbReference>
<comment type="caution">
    <text evidence="10">The sequence shown here is derived from an EMBL/GenBank/DDBJ whole genome shotgun (WGS) entry which is preliminary data.</text>
</comment>
<feature type="transmembrane region" description="Helical" evidence="8">
    <location>
        <begin position="81"/>
        <end position="103"/>
    </location>
</feature>